<feature type="domain" description="Plastid lipid-associated protein/fibrillin conserved" evidence="3">
    <location>
        <begin position="4"/>
        <end position="203"/>
    </location>
</feature>
<evidence type="ECO:0000256" key="2">
    <source>
        <dbReference type="ARBA" id="ARBA00022640"/>
    </source>
</evidence>
<accession>A0A7S1WVP5</accession>
<gene>
    <name evidence="4" type="ORF">ACAT0790_LOCUS65952</name>
</gene>
<evidence type="ECO:0000256" key="1">
    <source>
        <dbReference type="ARBA" id="ARBA00004474"/>
    </source>
</evidence>
<protein>
    <recommendedName>
        <fullName evidence="3">Plastid lipid-associated protein/fibrillin conserved domain-containing protein</fullName>
    </recommendedName>
</protein>
<organism evidence="4">
    <name type="scientific">Alexandrium catenella</name>
    <name type="common">Red tide dinoflagellate</name>
    <name type="synonym">Gonyaulax catenella</name>
    <dbReference type="NCBI Taxonomy" id="2925"/>
    <lineage>
        <taxon>Eukaryota</taxon>
        <taxon>Sar</taxon>
        <taxon>Alveolata</taxon>
        <taxon>Dinophyceae</taxon>
        <taxon>Gonyaulacales</taxon>
        <taxon>Pyrocystaceae</taxon>
        <taxon>Alexandrium</taxon>
    </lineage>
</organism>
<dbReference type="Pfam" id="PF04755">
    <property type="entry name" value="PAP_fibrillin"/>
    <property type="match status" value="1"/>
</dbReference>
<dbReference type="EMBL" id="HBGE01110595">
    <property type="protein sequence ID" value="CAD9189178.1"/>
    <property type="molecule type" value="Transcribed_RNA"/>
</dbReference>
<dbReference type="GO" id="GO:0009536">
    <property type="term" value="C:plastid"/>
    <property type="evidence" value="ECO:0007669"/>
    <property type="project" value="UniProtKB-SubCell"/>
</dbReference>
<name>A0A7S1WVP5_ALECA</name>
<dbReference type="PANTHER" id="PTHR31906">
    <property type="entry name" value="PLASTID-LIPID-ASSOCIATED PROTEIN 4, CHLOROPLASTIC-RELATED"/>
    <property type="match status" value="1"/>
</dbReference>
<dbReference type="InterPro" id="IPR039633">
    <property type="entry name" value="PAP"/>
</dbReference>
<evidence type="ECO:0000313" key="4">
    <source>
        <dbReference type="EMBL" id="CAD9189178.1"/>
    </source>
</evidence>
<comment type="subcellular location">
    <subcellularLocation>
        <location evidence="1">Plastid</location>
    </subcellularLocation>
</comment>
<proteinExistence type="predicted"/>
<dbReference type="InterPro" id="IPR006843">
    <property type="entry name" value="PAP/fibrillin_dom"/>
</dbReference>
<evidence type="ECO:0000259" key="3">
    <source>
        <dbReference type="Pfam" id="PF04755"/>
    </source>
</evidence>
<dbReference type="AlphaFoldDB" id="A0A7S1WVP5"/>
<keyword evidence="2" id="KW-0934">Plastid</keyword>
<sequence length="206" mass="21917">MRLAAGTNRGFSLARPGRRAEILRCVEEIEALGCPLGGAPQEAEGALVPKALFGKWRLLWATSPDVLLLAALPLVDCGEIRQDIPAQEVRDGKPLEVLNSVELSPRGFGLLGALPQLARAASVKTVVRALAEPRDGGSSLAIRFQGGFIEPALPGLPSLPLPELPSFRLTSSAPGSSTRLLTTFLDSEFRFARSPLGDVFVLSRVD</sequence>
<reference evidence="4" key="1">
    <citation type="submission" date="2021-01" db="EMBL/GenBank/DDBJ databases">
        <authorList>
            <person name="Corre E."/>
            <person name="Pelletier E."/>
            <person name="Niang G."/>
            <person name="Scheremetjew M."/>
            <person name="Finn R."/>
            <person name="Kale V."/>
            <person name="Holt S."/>
            <person name="Cochrane G."/>
            <person name="Meng A."/>
            <person name="Brown T."/>
            <person name="Cohen L."/>
        </authorList>
    </citation>
    <scope>NUCLEOTIDE SEQUENCE</scope>
    <source>
        <strain evidence="4">OF101</strain>
    </source>
</reference>